<reference evidence="2" key="1">
    <citation type="submission" date="2018-05" db="EMBL/GenBank/DDBJ databases">
        <authorList>
            <person name="Lanie J.A."/>
            <person name="Ng W.-L."/>
            <person name="Kazmierczak K.M."/>
            <person name="Andrzejewski T.M."/>
            <person name="Davidsen T.M."/>
            <person name="Wayne K.J."/>
            <person name="Tettelin H."/>
            <person name="Glass J.I."/>
            <person name="Rusch D."/>
            <person name="Podicherti R."/>
            <person name="Tsui H.-C.T."/>
            <person name="Winkler M.E."/>
        </authorList>
    </citation>
    <scope>NUCLEOTIDE SEQUENCE</scope>
</reference>
<sequence length="450" mass="50302">MGLSGLTTLMLLVCSLSGAQPTAPQDVRMLDAKARWETLNLIRRDKFNLILPGAMRDNDIDMWIHSIRMGNPDPLEHDLGAEFGTFVFADRGGDRIERIALSPFQLQDRSVYDTVGSVEDLRTLVEERDPKRIAINSSKWIGVADGMSHTDYQNLVETIGPVYADRLVSADQLITDFRVRRVEREIAAFSTAGEMTRRTLERALSNEVVVPGVTTSRDVGWWVQERLLEMGVRPSFGISTPGISRTAAGGRGPRRSRDGAIQRGDFLSYDMGIRYLNFGTDFKRHAYVLREEETAPPADIQHAWDMGYQARQIIENNIKVGRTAGETLAYLVEVLEAAGYVYTPFVDDSRDRDIINSMGEDPRTGISIDCHTVGNTGNSEAAVGPSFAPFRPDRAHVMIQPDNIFSLEFVVHSAMDDGTRMSINFEDNAIVTVHGVEWLYPPNPRILLIR</sequence>
<dbReference type="InterPro" id="IPR000994">
    <property type="entry name" value="Pept_M24"/>
</dbReference>
<dbReference type="EMBL" id="UINC01001872">
    <property type="protein sequence ID" value="SUZ90161.1"/>
    <property type="molecule type" value="Genomic_DNA"/>
</dbReference>
<evidence type="ECO:0000259" key="1">
    <source>
        <dbReference type="Pfam" id="PF00557"/>
    </source>
</evidence>
<name>A0A381RF94_9ZZZZ</name>
<accession>A0A381RF94</accession>
<feature type="domain" description="Peptidase M24" evidence="1">
    <location>
        <begin position="190"/>
        <end position="432"/>
    </location>
</feature>
<dbReference type="AlphaFoldDB" id="A0A381RF94"/>
<dbReference type="InterPro" id="IPR036005">
    <property type="entry name" value="Creatinase/aminopeptidase-like"/>
</dbReference>
<dbReference type="SUPFAM" id="SSF55920">
    <property type="entry name" value="Creatinase/aminopeptidase"/>
    <property type="match status" value="1"/>
</dbReference>
<dbReference type="InterPro" id="IPR050659">
    <property type="entry name" value="Peptidase_M24B"/>
</dbReference>
<gene>
    <name evidence="2" type="ORF">METZ01_LOCUS43015</name>
</gene>
<evidence type="ECO:0000313" key="2">
    <source>
        <dbReference type="EMBL" id="SUZ90161.1"/>
    </source>
</evidence>
<organism evidence="2">
    <name type="scientific">marine metagenome</name>
    <dbReference type="NCBI Taxonomy" id="408172"/>
    <lineage>
        <taxon>unclassified sequences</taxon>
        <taxon>metagenomes</taxon>
        <taxon>ecological metagenomes</taxon>
    </lineage>
</organism>
<dbReference type="PANTHER" id="PTHR46112">
    <property type="entry name" value="AMINOPEPTIDASE"/>
    <property type="match status" value="1"/>
</dbReference>
<proteinExistence type="predicted"/>
<dbReference type="Gene3D" id="3.90.230.10">
    <property type="entry name" value="Creatinase/methionine aminopeptidase superfamily"/>
    <property type="match status" value="1"/>
</dbReference>
<dbReference type="PANTHER" id="PTHR46112:SF8">
    <property type="entry name" value="CYTOPLASMIC PEPTIDASE PEPQ-RELATED"/>
    <property type="match status" value="1"/>
</dbReference>
<protein>
    <recommendedName>
        <fullName evidence="1">Peptidase M24 domain-containing protein</fullName>
    </recommendedName>
</protein>
<dbReference type="Pfam" id="PF00557">
    <property type="entry name" value="Peptidase_M24"/>
    <property type="match status" value="1"/>
</dbReference>